<accession>A0ABQ8JI57</accession>
<comment type="caution">
    <text evidence="2">The sequence shown here is derived from an EMBL/GenBank/DDBJ whole genome shotgun (WGS) entry which is preliminary data.</text>
</comment>
<sequence>MIRTNIEKKPSKHGSTTTTTTTSFRAPPSRDANNYYHQQQQQKHHENINRSRSNFDGDDNEIIYDETWPLDQVINKIDLKSDDSDNDNDDRPYNIEIENWHSGPQLLSNTFDSGRNLKRLPGNGQLYSSWNQGSKTWKDKSVQHRKYKIKKNPSITKLNKSIGSSLSYDMNNNYLDMDITYDNDNDNVDFVDDYDSSILLRDVGIQCNLKKYPESIIDSIRNEFTTTTAPKMIVTNKPPIKVIKSSNNGIVSTFSDVPKLSSPSPIDLDLDQRSSSIRSTDVIYSQIDKSHKSNNNRNGGGGNINIVYKQPLNISKQQQTSFDNDNLNSSMYDIKTKQFGFDLNNPNFRKIPLPNPNENLWPESSSLNQSTINQKQPKYDKEVLEETISISNSSTDESLIHNHDIRMKPKESRKMKKNIANHHNDQSQRLTSILRNNSTKSNITVQSKAKKSSRPQLKSQSKINLKDFSTNADSKKSNSEKQQRVVDLNRRYSMPKDTKFNWLNKFKLKK</sequence>
<feature type="compositionally biased region" description="Basic and acidic residues" evidence="1">
    <location>
        <begin position="473"/>
        <end position="484"/>
    </location>
</feature>
<feature type="region of interest" description="Disordered" evidence="1">
    <location>
        <begin position="1"/>
        <end position="60"/>
    </location>
</feature>
<evidence type="ECO:0000313" key="2">
    <source>
        <dbReference type="EMBL" id="KAH9422296.1"/>
    </source>
</evidence>
<name>A0ABQ8JI57_DERPT</name>
<dbReference type="EMBL" id="NJHN03000037">
    <property type="protein sequence ID" value="KAH9422296.1"/>
    <property type="molecule type" value="Genomic_DNA"/>
</dbReference>
<organism evidence="2 3">
    <name type="scientific">Dermatophagoides pteronyssinus</name>
    <name type="common">European house dust mite</name>
    <dbReference type="NCBI Taxonomy" id="6956"/>
    <lineage>
        <taxon>Eukaryota</taxon>
        <taxon>Metazoa</taxon>
        <taxon>Ecdysozoa</taxon>
        <taxon>Arthropoda</taxon>
        <taxon>Chelicerata</taxon>
        <taxon>Arachnida</taxon>
        <taxon>Acari</taxon>
        <taxon>Acariformes</taxon>
        <taxon>Sarcoptiformes</taxon>
        <taxon>Astigmata</taxon>
        <taxon>Psoroptidia</taxon>
        <taxon>Analgoidea</taxon>
        <taxon>Pyroglyphidae</taxon>
        <taxon>Dermatophagoidinae</taxon>
        <taxon>Dermatophagoides</taxon>
    </lineage>
</organism>
<evidence type="ECO:0000256" key="1">
    <source>
        <dbReference type="SAM" id="MobiDB-lite"/>
    </source>
</evidence>
<gene>
    <name evidence="2" type="ORF">DERP_002593</name>
</gene>
<protein>
    <submittedName>
        <fullName evidence="2">Uncharacterized protein</fullName>
    </submittedName>
</protein>
<feature type="region of interest" description="Disordered" evidence="1">
    <location>
        <begin position="437"/>
        <end position="484"/>
    </location>
</feature>
<proteinExistence type="predicted"/>
<feature type="compositionally biased region" description="Polar residues" evidence="1">
    <location>
        <begin position="437"/>
        <end position="447"/>
    </location>
</feature>
<dbReference type="Proteomes" id="UP000887458">
    <property type="component" value="Unassembled WGS sequence"/>
</dbReference>
<evidence type="ECO:0000313" key="3">
    <source>
        <dbReference type="Proteomes" id="UP000887458"/>
    </source>
</evidence>
<feature type="compositionally biased region" description="Basic and acidic residues" evidence="1">
    <location>
        <begin position="43"/>
        <end position="55"/>
    </location>
</feature>
<feature type="compositionally biased region" description="Polar residues" evidence="1">
    <location>
        <begin position="454"/>
        <end position="472"/>
    </location>
</feature>
<reference evidence="2 3" key="1">
    <citation type="journal article" date="2018" name="J. Allergy Clin. Immunol.">
        <title>High-quality assembly of Dermatophagoides pteronyssinus genome and transcriptome reveals a wide range of novel allergens.</title>
        <authorList>
            <person name="Liu X.Y."/>
            <person name="Yang K.Y."/>
            <person name="Wang M.Q."/>
            <person name="Kwok J.S."/>
            <person name="Zeng X."/>
            <person name="Yang Z."/>
            <person name="Xiao X.J."/>
            <person name="Lau C.P."/>
            <person name="Li Y."/>
            <person name="Huang Z.M."/>
            <person name="Ba J.G."/>
            <person name="Yim A.K."/>
            <person name="Ouyang C.Y."/>
            <person name="Ngai S.M."/>
            <person name="Chan T.F."/>
            <person name="Leung E.L."/>
            <person name="Liu L."/>
            <person name="Liu Z.G."/>
            <person name="Tsui S.K."/>
        </authorList>
    </citation>
    <scope>NUCLEOTIDE SEQUENCE [LARGE SCALE GENOMIC DNA]</scope>
    <source>
        <strain evidence="2">Derp</strain>
    </source>
</reference>
<keyword evidence="3" id="KW-1185">Reference proteome</keyword>
<reference evidence="2 3" key="2">
    <citation type="journal article" date="2022" name="Mol. Biol. Evol.">
        <title>Comparative Genomics Reveals Insights into the Divergent Evolution of Astigmatic Mites and Household Pest Adaptations.</title>
        <authorList>
            <person name="Xiong Q."/>
            <person name="Wan A.T."/>
            <person name="Liu X."/>
            <person name="Fung C.S."/>
            <person name="Xiao X."/>
            <person name="Malainual N."/>
            <person name="Hou J."/>
            <person name="Wang L."/>
            <person name="Wang M."/>
            <person name="Yang K.Y."/>
            <person name="Cui Y."/>
            <person name="Leung E.L."/>
            <person name="Nong W."/>
            <person name="Shin S.K."/>
            <person name="Au S.W."/>
            <person name="Jeong K.Y."/>
            <person name="Chew F.T."/>
            <person name="Hui J.H."/>
            <person name="Leung T.F."/>
            <person name="Tungtrongchitr A."/>
            <person name="Zhong N."/>
            <person name="Liu Z."/>
            <person name="Tsui S.K."/>
        </authorList>
    </citation>
    <scope>NUCLEOTIDE SEQUENCE [LARGE SCALE GENOMIC DNA]</scope>
    <source>
        <strain evidence="2">Derp</strain>
    </source>
</reference>